<organism evidence="2 3">
    <name type="scientific">Lunasporangiospora selenospora</name>
    <dbReference type="NCBI Taxonomy" id="979761"/>
    <lineage>
        <taxon>Eukaryota</taxon>
        <taxon>Fungi</taxon>
        <taxon>Fungi incertae sedis</taxon>
        <taxon>Mucoromycota</taxon>
        <taxon>Mortierellomycotina</taxon>
        <taxon>Mortierellomycetes</taxon>
        <taxon>Mortierellales</taxon>
        <taxon>Mortierellaceae</taxon>
        <taxon>Lunasporangiospora</taxon>
    </lineage>
</organism>
<keyword evidence="3" id="KW-1185">Reference proteome</keyword>
<accession>A0A9P6KB29</accession>
<sequence length="628" mass="71139">MENSQYKNLNQQKKRLQREWDDGVAVEAFWAKIEDKELKEAQKRNERKHRISLEENAVDQLGSAFGYFSKKTKKTYETELSDPRNPFGSGGSGSTTEEKDKNMELAASTIHTDEDLDENEFNHNAPSLAKRRKQSGFPMYKSASPTSASHETPFESRSDGQARIPSGIHAEQDEDHEDEVDVGDQDYSEQYEDHQVELGARDNEEDMHIVMAAQARSLSSSSAATLSAPFHSPMITSSSSINQKRAEYVLTSSRPSIGRACCIGSPPPLPTNLIAPRGLSKLPLPTFTVEGLQYAVLNQRTEWKSIGVNIGVVFMNFKQQRRASLEIAHDDIIDITTDSSFLDYASDTEFNAVVADFPKSEPEPQELEELTLLFGATCTYEELRDRVFNTPPNTPIRRFLFRIIDSYSRYFPKHKDVPSLFERQAMFDLLCPFIRSALLVYDIESDMSEIPIVGSGLRKNSGKDASEKLSKCRLADITANDRVGIQVFLAECSQIYEKGQRKFKEDRWKLARAMKDSWDLAVRKHAENQKQPHEGLSVYGLHFFDEQLVFLKLDYCGHYRLWQLDSAELPLHYHDFFEKTDACSKAALNFASVIAKEVNQRKRLTVVPPAGVLALSRASRSLKRTTDS</sequence>
<gene>
    <name evidence="2" type="ORF">BGW38_006062</name>
</gene>
<dbReference type="EMBL" id="JAABOA010003861">
    <property type="protein sequence ID" value="KAF9578245.1"/>
    <property type="molecule type" value="Genomic_DNA"/>
</dbReference>
<comment type="caution">
    <text evidence="2">The sequence shown here is derived from an EMBL/GenBank/DDBJ whole genome shotgun (WGS) entry which is preliminary data.</text>
</comment>
<evidence type="ECO:0000313" key="3">
    <source>
        <dbReference type="Proteomes" id="UP000780801"/>
    </source>
</evidence>
<name>A0A9P6KB29_9FUNG</name>
<evidence type="ECO:0000256" key="1">
    <source>
        <dbReference type="SAM" id="MobiDB-lite"/>
    </source>
</evidence>
<dbReference type="OrthoDB" id="2345088at2759"/>
<dbReference type="AlphaFoldDB" id="A0A9P6KB29"/>
<dbReference type="Proteomes" id="UP000780801">
    <property type="component" value="Unassembled WGS sequence"/>
</dbReference>
<evidence type="ECO:0000313" key="2">
    <source>
        <dbReference type="EMBL" id="KAF9578245.1"/>
    </source>
</evidence>
<feature type="region of interest" description="Disordered" evidence="1">
    <location>
        <begin position="76"/>
        <end position="162"/>
    </location>
</feature>
<proteinExistence type="predicted"/>
<reference evidence="2" key="1">
    <citation type="journal article" date="2020" name="Fungal Divers.">
        <title>Resolving the Mortierellaceae phylogeny through synthesis of multi-gene phylogenetics and phylogenomics.</title>
        <authorList>
            <person name="Vandepol N."/>
            <person name="Liber J."/>
            <person name="Desiro A."/>
            <person name="Na H."/>
            <person name="Kennedy M."/>
            <person name="Barry K."/>
            <person name="Grigoriev I.V."/>
            <person name="Miller A.N."/>
            <person name="O'Donnell K."/>
            <person name="Stajich J.E."/>
            <person name="Bonito G."/>
        </authorList>
    </citation>
    <scope>NUCLEOTIDE SEQUENCE</scope>
    <source>
        <strain evidence="2">KOD1015</strain>
    </source>
</reference>
<protein>
    <submittedName>
        <fullName evidence="2">Uncharacterized protein</fullName>
    </submittedName>
</protein>